<gene>
    <name evidence="8" type="ORF">URODEC1_LOCUS3721</name>
</gene>
<feature type="domain" description="TF-B3" evidence="7">
    <location>
        <begin position="60"/>
        <end position="153"/>
    </location>
</feature>
<dbReference type="SUPFAM" id="SSF101936">
    <property type="entry name" value="DNA-binding pseudobarrel domain"/>
    <property type="match status" value="2"/>
</dbReference>
<evidence type="ECO:0000256" key="6">
    <source>
        <dbReference type="SAM" id="MobiDB-lite"/>
    </source>
</evidence>
<evidence type="ECO:0000313" key="8">
    <source>
        <dbReference type="EMBL" id="CAL4891299.1"/>
    </source>
</evidence>
<dbReference type="AlphaFoldDB" id="A0ABC8VI73"/>
<dbReference type="PANTHER" id="PTHR31391">
    <property type="entry name" value="B3 DOMAIN-CONTAINING PROTEIN OS11G0197600-RELATED"/>
    <property type="match status" value="1"/>
</dbReference>
<dbReference type="Proteomes" id="UP001497457">
    <property type="component" value="Chromosome 10rd"/>
</dbReference>
<evidence type="ECO:0000256" key="3">
    <source>
        <dbReference type="ARBA" id="ARBA00023125"/>
    </source>
</evidence>
<keyword evidence="4" id="KW-0804">Transcription</keyword>
<dbReference type="PROSITE" id="PS50863">
    <property type="entry name" value="B3"/>
    <property type="match status" value="2"/>
</dbReference>
<reference evidence="8 9" key="2">
    <citation type="submission" date="2024-10" db="EMBL/GenBank/DDBJ databases">
        <authorList>
            <person name="Ryan C."/>
        </authorList>
    </citation>
    <scope>NUCLEOTIDE SEQUENCE [LARGE SCALE GENOMIC DNA]</scope>
</reference>
<evidence type="ECO:0000259" key="7">
    <source>
        <dbReference type="PROSITE" id="PS50863"/>
    </source>
</evidence>
<keyword evidence="5" id="KW-0539">Nucleus</keyword>
<dbReference type="InterPro" id="IPR044837">
    <property type="entry name" value="REM16-like"/>
</dbReference>
<keyword evidence="9" id="KW-1185">Reference proteome</keyword>
<dbReference type="CDD" id="cd10017">
    <property type="entry name" value="B3_DNA"/>
    <property type="match status" value="2"/>
</dbReference>
<feature type="compositionally biased region" description="Polar residues" evidence="6">
    <location>
        <begin position="206"/>
        <end position="216"/>
    </location>
</feature>
<evidence type="ECO:0000256" key="1">
    <source>
        <dbReference type="ARBA" id="ARBA00004123"/>
    </source>
</evidence>
<dbReference type="GO" id="GO:0003677">
    <property type="term" value="F:DNA binding"/>
    <property type="evidence" value="ECO:0007669"/>
    <property type="project" value="UniProtKB-KW"/>
</dbReference>
<reference evidence="9" key="1">
    <citation type="submission" date="2024-06" db="EMBL/GenBank/DDBJ databases">
        <authorList>
            <person name="Ryan C."/>
        </authorList>
    </citation>
    <scope>NUCLEOTIDE SEQUENCE [LARGE SCALE GENOMIC DNA]</scope>
</reference>
<dbReference type="Gene3D" id="2.40.330.10">
    <property type="entry name" value="DNA-binding pseudobarrel domain"/>
    <property type="match status" value="2"/>
</dbReference>
<name>A0ABC8VI73_9POAL</name>
<sequence>MSMNSWSHPYQNTPSLVSIKMNRKTMPIRECGMSKMVEQGCESCRKWQEHWYLEHMGASKARFFKVMTGDFAQGISIPWKFVSNLNGQIKNGLNLKAPSGETWLIEVAKNADELFFMSGWDDFARAHELQENDLLIFTCSGNCSFDVQIFDASCCEKVPCFFTSKKGPCTHKHFDGIVDQHAQHCILSDSDDLGMPLRLIGSPNKAYTSKKMSGKTNEPRKEPECPSNKYLIKQEQISDEEQSNDRLVDSNYYYSRSASYLTGDERDQIFGLASIQPGNPAFVAVLHKTHIGHKNNLLTIHHGFAAEHLEGRSHDILLLRPNRKEKWYVRYYHGSSARGFNCRRWIKFIGDNRLHKDHICVFELMKGARRTTMVVHVLRKVDGGFVLVA</sequence>
<dbReference type="InterPro" id="IPR003340">
    <property type="entry name" value="B3_DNA-bd"/>
</dbReference>
<evidence type="ECO:0000256" key="5">
    <source>
        <dbReference type="ARBA" id="ARBA00023242"/>
    </source>
</evidence>
<keyword evidence="3" id="KW-0238">DNA-binding</keyword>
<evidence type="ECO:0000256" key="4">
    <source>
        <dbReference type="ARBA" id="ARBA00023163"/>
    </source>
</evidence>
<organism evidence="8 9">
    <name type="scientific">Urochloa decumbens</name>
    <dbReference type="NCBI Taxonomy" id="240449"/>
    <lineage>
        <taxon>Eukaryota</taxon>
        <taxon>Viridiplantae</taxon>
        <taxon>Streptophyta</taxon>
        <taxon>Embryophyta</taxon>
        <taxon>Tracheophyta</taxon>
        <taxon>Spermatophyta</taxon>
        <taxon>Magnoliopsida</taxon>
        <taxon>Liliopsida</taxon>
        <taxon>Poales</taxon>
        <taxon>Poaceae</taxon>
        <taxon>PACMAD clade</taxon>
        <taxon>Panicoideae</taxon>
        <taxon>Panicodae</taxon>
        <taxon>Paniceae</taxon>
        <taxon>Melinidinae</taxon>
        <taxon>Urochloa</taxon>
    </lineage>
</organism>
<dbReference type="Pfam" id="PF02362">
    <property type="entry name" value="B3"/>
    <property type="match status" value="2"/>
</dbReference>
<keyword evidence="2" id="KW-0805">Transcription regulation</keyword>
<dbReference type="SMART" id="SM01019">
    <property type="entry name" value="B3"/>
    <property type="match status" value="2"/>
</dbReference>
<proteinExistence type="predicted"/>
<protein>
    <recommendedName>
        <fullName evidence="7">TF-B3 domain-containing protein</fullName>
    </recommendedName>
</protein>
<feature type="domain" description="TF-B3" evidence="7">
    <location>
        <begin position="283"/>
        <end position="381"/>
    </location>
</feature>
<evidence type="ECO:0000313" key="9">
    <source>
        <dbReference type="Proteomes" id="UP001497457"/>
    </source>
</evidence>
<accession>A0ABC8VI73</accession>
<dbReference type="EMBL" id="OZ075120">
    <property type="protein sequence ID" value="CAL4891299.1"/>
    <property type="molecule type" value="Genomic_DNA"/>
</dbReference>
<dbReference type="InterPro" id="IPR015300">
    <property type="entry name" value="DNA-bd_pseudobarrel_sf"/>
</dbReference>
<comment type="subcellular location">
    <subcellularLocation>
        <location evidence="1">Nucleus</location>
    </subcellularLocation>
</comment>
<feature type="region of interest" description="Disordered" evidence="6">
    <location>
        <begin position="206"/>
        <end position="226"/>
    </location>
</feature>
<dbReference type="GO" id="GO:0005634">
    <property type="term" value="C:nucleus"/>
    <property type="evidence" value="ECO:0007669"/>
    <property type="project" value="UniProtKB-SubCell"/>
</dbReference>
<dbReference type="PANTHER" id="PTHR31391:SF70">
    <property type="entry name" value="B3 DOMAIN-CONTAINING PROTEIN OS03G0622200"/>
    <property type="match status" value="1"/>
</dbReference>
<evidence type="ECO:0000256" key="2">
    <source>
        <dbReference type="ARBA" id="ARBA00023015"/>
    </source>
</evidence>